<protein>
    <recommendedName>
        <fullName evidence="5">WD40 repeat domain-containing protein</fullName>
    </recommendedName>
</protein>
<evidence type="ECO:0000313" key="4">
    <source>
        <dbReference type="Proteomes" id="UP000615234"/>
    </source>
</evidence>
<dbReference type="Gene3D" id="3.40.390.70">
    <property type="match status" value="1"/>
</dbReference>
<dbReference type="SUPFAM" id="SSF82171">
    <property type="entry name" value="DPP6 N-terminal domain-like"/>
    <property type="match status" value="1"/>
</dbReference>
<accession>A0A8I0AH69</accession>
<feature type="region of interest" description="Disordered" evidence="1">
    <location>
        <begin position="37"/>
        <end position="68"/>
    </location>
</feature>
<name>A0A8I0AH69_9FIRM</name>
<dbReference type="Proteomes" id="UP000615234">
    <property type="component" value="Unassembled WGS sequence"/>
</dbReference>
<feature type="signal peptide" evidence="2">
    <location>
        <begin position="1"/>
        <end position="27"/>
    </location>
</feature>
<dbReference type="EMBL" id="JACOOX010000004">
    <property type="protein sequence ID" value="MBC5663014.1"/>
    <property type="molecule type" value="Genomic_DNA"/>
</dbReference>
<keyword evidence="2" id="KW-0732">Signal</keyword>
<dbReference type="RefSeq" id="WP_186847715.1">
    <property type="nucleotide sequence ID" value="NZ_JACOOX010000004.1"/>
</dbReference>
<reference evidence="3 4" key="1">
    <citation type="submission" date="2020-08" db="EMBL/GenBank/DDBJ databases">
        <title>Genome public.</title>
        <authorList>
            <person name="Liu C."/>
            <person name="Sun Q."/>
        </authorList>
    </citation>
    <scope>NUCLEOTIDE SEQUENCE [LARGE SCALE GENOMIC DNA]</scope>
    <source>
        <strain evidence="3 4">NSJ-10</strain>
    </source>
</reference>
<evidence type="ECO:0000313" key="3">
    <source>
        <dbReference type="EMBL" id="MBC5663014.1"/>
    </source>
</evidence>
<organism evidence="3 4">
    <name type="scientific">Coprococcus hominis</name>
    <name type="common">ex Liu et al. 2022</name>
    <dbReference type="NCBI Taxonomy" id="2763039"/>
    <lineage>
        <taxon>Bacteria</taxon>
        <taxon>Bacillati</taxon>
        <taxon>Bacillota</taxon>
        <taxon>Clostridia</taxon>
        <taxon>Lachnospirales</taxon>
        <taxon>Lachnospiraceae</taxon>
        <taxon>Coprococcus</taxon>
    </lineage>
</organism>
<keyword evidence="4" id="KW-1185">Reference proteome</keyword>
<evidence type="ECO:0000256" key="1">
    <source>
        <dbReference type="SAM" id="MobiDB-lite"/>
    </source>
</evidence>
<evidence type="ECO:0000256" key="2">
    <source>
        <dbReference type="SAM" id="SignalP"/>
    </source>
</evidence>
<proteinExistence type="predicted"/>
<gene>
    <name evidence="3" type="ORF">H8S09_08930</name>
</gene>
<feature type="chain" id="PRO_5038670591" description="WD40 repeat domain-containing protein" evidence="2">
    <location>
        <begin position="28"/>
        <end position="685"/>
    </location>
</feature>
<dbReference type="AlphaFoldDB" id="A0A8I0AH69"/>
<evidence type="ECO:0008006" key="5">
    <source>
        <dbReference type="Google" id="ProtNLM"/>
    </source>
</evidence>
<comment type="caution">
    <text evidence="3">The sequence shown here is derived from an EMBL/GenBank/DDBJ whole genome shotgun (WGS) entry which is preliminary data.</text>
</comment>
<sequence>MRKNYRKGIGRWLAGVLVISMTLGQIAGCQVTGGDKNGGTTSGYLTEENTDRADGSQTTTEETTTEEERKSIVSGEYYKQAKVSGHTNLYQLDMKVEEDNIYINKMFAFGDALGIQYGVGEDGYLALYDLADLRQKAVVSCPKDTYASDVFSNGTDEVILYDKGNKELIRYGALLDQETVMPIEKGTPDSYLMSKDLTGFFYTNAEDGQIYEYDLRSGEESEVCPAYSGEGKDTTLLGYAEEPEYLVVSAYDNTAERVEVRCYSVTGEDIKETGDYDIVQFEGSGDKYYASVYADDQVYQVYGETSGEEPGILFPDNTGDFQVGCDVEHGLAMYGSASQSQETNTQKLQFRIYNVDTGKCESRLAVTFPFDETNYIYIDQGTYIDTYNFFAFSTSGLTPEVYIWDLNDARSISGDSRVYRYPWSYLDHPSDELKQELRQQAKDIGDQNGVEVHIFDEVTECSKDIYRYEASDNALLTAQSLEVLKNELKKYPDRMLKNLDDGYGSILKIYLAGAIIGTDETALTTAAGVQNTLENDTFLVIDINDQSSYISTIHHEIFHAIENHMNYTGCWFDEGIWSECNPAGFDYDYDYIANENSYDNTYVAFSSGDASEIAFIDTYSKSFPNEDRARVFEYAMTDQQNDNGFFSYERIRKKLKVISDQMSACFPEDDGVTLMPWERVLMYEK</sequence>